<evidence type="ECO:0000256" key="2">
    <source>
        <dbReference type="ARBA" id="ARBA00022448"/>
    </source>
</evidence>
<evidence type="ECO:0000256" key="3">
    <source>
        <dbReference type="ARBA" id="ARBA00022692"/>
    </source>
</evidence>
<feature type="transmembrane region" description="Helical" evidence="7">
    <location>
        <begin position="405"/>
        <end position="427"/>
    </location>
</feature>
<proteinExistence type="predicted"/>
<dbReference type="Pfam" id="PF07690">
    <property type="entry name" value="MFS_1"/>
    <property type="match status" value="1"/>
</dbReference>
<evidence type="ECO:0000256" key="4">
    <source>
        <dbReference type="ARBA" id="ARBA00022989"/>
    </source>
</evidence>
<dbReference type="OrthoDB" id="3639251at2759"/>
<feature type="transmembrane region" description="Helical" evidence="7">
    <location>
        <begin position="371"/>
        <end position="393"/>
    </location>
</feature>
<feature type="transmembrane region" description="Helical" evidence="7">
    <location>
        <begin position="433"/>
        <end position="454"/>
    </location>
</feature>
<dbReference type="AlphaFoldDB" id="A0A5N5Q9F1"/>
<feature type="transmembrane region" description="Helical" evidence="7">
    <location>
        <begin position="112"/>
        <end position="133"/>
    </location>
</feature>
<feature type="transmembrane region" description="Helical" evidence="7">
    <location>
        <begin position="140"/>
        <end position="158"/>
    </location>
</feature>
<comment type="caution">
    <text evidence="8">The sequence shown here is derived from an EMBL/GenBank/DDBJ whole genome shotgun (WGS) entry which is preliminary data.</text>
</comment>
<evidence type="ECO:0000256" key="7">
    <source>
        <dbReference type="SAM" id="Phobius"/>
    </source>
</evidence>
<feature type="transmembrane region" description="Helical" evidence="7">
    <location>
        <begin position="279"/>
        <end position="295"/>
    </location>
</feature>
<protein>
    <submittedName>
        <fullName evidence="8">Transport protein</fullName>
    </submittedName>
</protein>
<dbReference type="InterPro" id="IPR036259">
    <property type="entry name" value="MFS_trans_sf"/>
</dbReference>
<dbReference type="Gene3D" id="1.20.1250.20">
    <property type="entry name" value="MFS general substrate transporter like domains"/>
    <property type="match status" value="1"/>
</dbReference>
<dbReference type="GO" id="GO:0022857">
    <property type="term" value="F:transmembrane transporter activity"/>
    <property type="evidence" value="ECO:0007669"/>
    <property type="project" value="InterPro"/>
</dbReference>
<evidence type="ECO:0000256" key="1">
    <source>
        <dbReference type="ARBA" id="ARBA00004141"/>
    </source>
</evidence>
<accession>A0A5N5Q9F1</accession>
<keyword evidence="4 7" id="KW-1133">Transmembrane helix</keyword>
<gene>
    <name evidence="8" type="ORF">CTheo_8167</name>
</gene>
<reference evidence="8 9" key="1">
    <citation type="journal article" date="2019" name="Fungal Biol. Biotechnol.">
        <title>Draft genome sequence of fastidious pathogen Ceratobasidium theobromae, which causes vascular-streak dieback in Theobroma cacao.</title>
        <authorList>
            <person name="Ali S.S."/>
            <person name="Asman A."/>
            <person name="Shao J."/>
            <person name="Firmansyah A.P."/>
            <person name="Susilo A.W."/>
            <person name="Rosmana A."/>
            <person name="McMahon P."/>
            <person name="Junaid M."/>
            <person name="Guest D."/>
            <person name="Kheng T.Y."/>
            <person name="Meinhardt L.W."/>
            <person name="Bailey B.A."/>
        </authorList>
    </citation>
    <scope>NUCLEOTIDE SEQUENCE [LARGE SCALE GENOMIC DNA]</scope>
    <source>
        <strain evidence="8 9">CT2</strain>
    </source>
</reference>
<evidence type="ECO:0000256" key="6">
    <source>
        <dbReference type="SAM" id="MobiDB-lite"/>
    </source>
</evidence>
<organism evidence="8 9">
    <name type="scientific">Ceratobasidium theobromae</name>
    <dbReference type="NCBI Taxonomy" id="1582974"/>
    <lineage>
        <taxon>Eukaryota</taxon>
        <taxon>Fungi</taxon>
        <taxon>Dikarya</taxon>
        <taxon>Basidiomycota</taxon>
        <taxon>Agaricomycotina</taxon>
        <taxon>Agaricomycetes</taxon>
        <taxon>Cantharellales</taxon>
        <taxon>Ceratobasidiaceae</taxon>
        <taxon>Ceratobasidium</taxon>
    </lineage>
</organism>
<feature type="transmembrane region" description="Helical" evidence="7">
    <location>
        <begin position="223"/>
        <end position="242"/>
    </location>
</feature>
<feature type="transmembrane region" description="Helical" evidence="7">
    <location>
        <begin position="345"/>
        <end position="365"/>
    </location>
</feature>
<dbReference type="Proteomes" id="UP000383932">
    <property type="component" value="Unassembled WGS sequence"/>
</dbReference>
<keyword evidence="2" id="KW-0813">Transport</keyword>
<keyword evidence="3 7" id="KW-0812">Transmembrane</keyword>
<evidence type="ECO:0000313" key="8">
    <source>
        <dbReference type="EMBL" id="KAB5588392.1"/>
    </source>
</evidence>
<feature type="transmembrane region" description="Helical" evidence="7">
    <location>
        <begin position="73"/>
        <end position="92"/>
    </location>
</feature>
<dbReference type="PANTHER" id="PTHR43791:SF36">
    <property type="entry name" value="TRANSPORTER, PUTATIVE (AFU_ORTHOLOGUE AFUA_6G08340)-RELATED"/>
    <property type="match status" value="1"/>
</dbReference>
<sequence length="488" mass="54085">MSNTNNKLEDISISNNKANPETQSTDSINLRASDTNNAAIYLPSLDEAISVSGSDRQWANSTKNELTPQSHSSMIFLMFILNFGLKFGAAQLDTLEAKDRSPLRFDGYVYSVYWIVALVGYIVFQLPVVVLVGRQYRPRYLLLAILLLSGIVGIGYQYIRISRWYLLAVVYAILLVLDACWSPRFQLGFRMTVLYQAVSISEGLSPTIASLLRSSTTLSVSQWKLVIIGIVFLVCAFLALFIQDFPTRVIRGRESSLKQDPVHGILEDNQNETMVRDSHLIWALGLAYGCANVSMPALSKLKLKELSALGFNSRAYFVIVPWFIAAIIALAVARYSDRSRIRSPYILSAILTCMVGFACMFIGYFKAAPVSVFGIFLAIVGYVVQLPLIMAMLQNNICGTATRARATMIIIGFGVIGFIICRMLNPIFSSTTYLYVISMATQAIAFMIIGATTLRLRRTNAQLGVTNVKVFESPEGQDTGAIAWKYTL</sequence>
<name>A0A5N5Q9F1_9AGAM</name>
<dbReference type="PANTHER" id="PTHR43791">
    <property type="entry name" value="PERMEASE-RELATED"/>
    <property type="match status" value="1"/>
</dbReference>
<dbReference type="SUPFAM" id="SSF103473">
    <property type="entry name" value="MFS general substrate transporter"/>
    <property type="match status" value="1"/>
</dbReference>
<feature type="transmembrane region" description="Helical" evidence="7">
    <location>
        <begin position="315"/>
        <end position="333"/>
    </location>
</feature>
<keyword evidence="9" id="KW-1185">Reference proteome</keyword>
<keyword evidence="5 7" id="KW-0472">Membrane</keyword>
<comment type="subcellular location">
    <subcellularLocation>
        <location evidence="1">Membrane</location>
        <topology evidence="1">Multi-pass membrane protein</topology>
    </subcellularLocation>
</comment>
<evidence type="ECO:0000313" key="9">
    <source>
        <dbReference type="Proteomes" id="UP000383932"/>
    </source>
</evidence>
<dbReference type="GO" id="GO:0016020">
    <property type="term" value="C:membrane"/>
    <property type="evidence" value="ECO:0007669"/>
    <property type="project" value="UniProtKB-SubCell"/>
</dbReference>
<feature type="region of interest" description="Disordered" evidence="6">
    <location>
        <begin position="1"/>
        <end position="27"/>
    </location>
</feature>
<dbReference type="InterPro" id="IPR011701">
    <property type="entry name" value="MFS"/>
</dbReference>
<evidence type="ECO:0000256" key="5">
    <source>
        <dbReference type="ARBA" id="ARBA00023136"/>
    </source>
</evidence>
<dbReference type="EMBL" id="SSOP01000466">
    <property type="protein sequence ID" value="KAB5588392.1"/>
    <property type="molecule type" value="Genomic_DNA"/>
</dbReference>